<dbReference type="AlphaFoldDB" id="A0A5D0MHP7"/>
<reference evidence="2" key="1">
    <citation type="submission" date="2019-08" db="EMBL/GenBank/DDBJ databases">
        <title>Genomic characterization of a novel candidate phylum (ARYD3) from a high temperature, high salinity tertiary oil reservoir in north central Oklahoma, USA.</title>
        <authorList>
            <person name="Youssef N.H."/>
            <person name="Yadav A."/>
            <person name="Elshahed M.S."/>
        </authorList>
    </citation>
    <scope>NUCLEOTIDE SEQUENCE [LARGE SCALE GENOMIC DNA]</scope>
    <source>
        <strain evidence="2">ARYD3</strain>
    </source>
</reference>
<sequence>MQARGIKNIVYELGADICGIAPVDRFENAPDGFHPADIYSDCKSVVVFAKKLPSGSLKASSCVPYTHVNNVLTREVDKLGIKISIKLEENNINAVSLPSDDPYEYWEPENKYGRAILSMRHAAYLAGLGKMGKNTLLINDKYGNMIQIGAVLADIDLQGDDLADYTVCPEGCSVCIDSCPVEALNGRSVNQKKCRPLSNYETEKGYILKKCNICRNMCPNKLGIY</sequence>
<feature type="domain" description="4Fe-4S ferredoxin-type" evidence="1">
    <location>
        <begin position="159"/>
        <end position="189"/>
    </location>
</feature>
<keyword evidence="3" id="KW-1185">Reference proteome</keyword>
<evidence type="ECO:0000259" key="1">
    <source>
        <dbReference type="PROSITE" id="PS51379"/>
    </source>
</evidence>
<dbReference type="PANTHER" id="PTHR42827">
    <property type="entry name" value="IRON-SULFUR CLUSTER-BINDING PROTEIN-RELATED"/>
    <property type="match status" value="1"/>
</dbReference>
<dbReference type="EMBL" id="VSIX01000054">
    <property type="protein sequence ID" value="TYB31133.1"/>
    <property type="molecule type" value="Genomic_DNA"/>
</dbReference>
<dbReference type="InterPro" id="IPR017896">
    <property type="entry name" value="4Fe4S_Fe-S-bd"/>
</dbReference>
<dbReference type="PROSITE" id="PS51379">
    <property type="entry name" value="4FE4S_FER_2"/>
    <property type="match status" value="1"/>
</dbReference>
<proteinExistence type="predicted"/>
<evidence type="ECO:0000313" key="2">
    <source>
        <dbReference type="EMBL" id="TYB31133.1"/>
    </source>
</evidence>
<accession>A0A5D0MHP7</accession>
<name>A0A5D0MHP7_9BACT</name>
<evidence type="ECO:0000313" key="3">
    <source>
        <dbReference type="Proteomes" id="UP000324143"/>
    </source>
</evidence>
<dbReference type="PANTHER" id="PTHR42827:SF1">
    <property type="entry name" value="IRON-SULFUR CLUSTER-BINDING PROTEIN"/>
    <property type="match status" value="1"/>
</dbReference>
<comment type="caution">
    <text evidence="2">The sequence shown here is derived from an EMBL/GenBank/DDBJ whole genome shotgun (WGS) entry which is preliminary data.</text>
</comment>
<organism evidence="2 3">
    <name type="scientific">Candidatus Mcinerneyibacterium aminivorans</name>
    <dbReference type="NCBI Taxonomy" id="2703815"/>
    <lineage>
        <taxon>Bacteria</taxon>
        <taxon>Candidatus Macinerneyibacteriota</taxon>
        <taxon>Candidatus Mcinerneyibacteria</taxon>
        <taxon>Candidatus Mcinerneyibacteriales</taxon>
        <taxon>Candidatus Mcinerneyibacteriaceae</taxon>
        <taxon>Candidatus Mcinerneyibacterium</taxon>
    </lineage>
</organism>
<dbReference type="Proteomes" id="UP000324143">
    <property type="component" value="Unassembled WGS sequence"/>
</dbReference>
<gene>
    <name evidence="2" type="ORF">FXF47_05710</name>
</gene>
<protein>
    <submittedName>
        <fullName evidence="2">Epoxyqueuosine reductase</fullName>
    </submittedName>
</protein>